<keyword evidence="2 6" id="KW-0547">Nucleotide-binding</keyword>
<evidence type="ECO:0000256" key="2">
    <source>
        <dbReference type="ARBA" id="ARBA00022741"/>
    </source>
</evidence>
<feature type="binding site" evidence="6">
    <location>
        <begin position="38"/>
        <end position="45"/>
    </location>
    <ligand>
        <name>ATP</name>
        <dbReference type="ChEBI" id="CHEBI:30616"/>
    </ligand>
</feature>
<organism evidence="8 9">
    <name type="scientific">candidate division TA06 bacterium</name>
    <dbReference type="NCBI Taxonomy" id="2250710"/>
    <lineage>
        <taxon>Bacteria</taxon>
        <taxon>Bacteria division TA06</taxon>
    </lineage>
</organism>
<comment type="similarity">
    <text evidence="6">Belongs to the SMC family.</text>
</comment>
<dbReference type="GO" id="GO:0005737">
    <property type="term" value="C:cytoplasm"/>
    <property type="evidence" value="ECO:0007669"/>
    <property type="project" value="UniProtKB-SubCell"/>
</dbReference>
<sequence length="1191" mass="136591">MQSGGQVFLKSVEIFGFKSFPKKTGIRLDTGITALVGPNGCGKTNIVDAIRWALGEQRPNVLRCDRMDEIIFGGTQTRKALGLAEVTLTFVNDGKFPLDFEEVEVTRRSSRSGESEYLLNRTPCRHKDIVDLFLNTGLSSRAYSLITIDMVDRILDSDPQLRRNFFEEAAGIAKYRARRNLTLRKLSATEDDLLRVNDIILEIERTCRSLKRQAGKARSYQRLKQELKEVETFYLLTKFDELRKARESLEAQKVKLEREQDCKMEDLATRQEDFQRRKEELKEKETAYSALLSRLEKTRDEATGIERDLAMFRERKKSLEENLDRLGKDRSEIEKRIPGVEEQIEAAVRELQQLARTIGEVETKLKQKDESLRVGEKEVSSMLLKRDDLADKVTKMLAAENDKRKIYLVLEAQREVHIGKADALSFESRDLANELRLLSWHLYQGISQVDWFSKNLKSYEARLGQLKRSIEDWKSSSGALAQRERELRQKALTARSELDLLKVFEERMEGHERSARAILGRKKQTSIRTTVADCIEVPDEYVQAIEGALGIGLSTLITEDETDVINSIEFLMKNKKGRAVFAPLSLLRSTSTSQMPASNSVIGLASNFVKCKRAYEPVIKALLDNFLLCRDLRTAFELFKSGAYSQYYLLTKSGEVIEPNGIVRGGSPSQQPLLGRKRRIQSLEKNVVALEKYRNNVEHELLKKEVHTQKLQAEFARLDEAYQEEIRKRVDLDSWVSTTKYAIKNLEESLAKLDQERRHGDRELQRTGKRKGEVEKEIEGITSERESIQLNLSSIEEELSSKREAVRKTSSEVESERMELLKLRMQHDRLRDDLAREESSVGMLREQLKKREEEKSQIAVEIENTESLLGENENLNTAINVNKAALQSEISELESRKRERQKRIEESENETELISLELKSHQEKIQDLRIRLMEVETRGENLKERASEELGLDLDEVRESEKVQVDEDQLETLRTKIAALEPVNMLAFKEFEEADARLKHLVSQKADLTEAKDSLKKTLRKMDQMARSKFMDTYQKVQGHFKQIFSEVFDGGQADLCLEGDSDPLRSEIQIVASPGGKRLTRIDLLSSGERALVAISLLFAIFLVRPSPFYILDEIDAPLDDVNISRFIKLLTRMSRKSQIALITHNKRTMEAANSLYGITMEEAGVTKVVSVRLREEEAESHAELAPQTR</sequence>
<comment type="subcellular location">
    <subcellularLocation>
        <location evidence="6">Cytoplasm</location>
    </subcellularLocation>
</comment>
<dbReference type="SUPFAM" id="SSF75553">
    <property type="entry name" value="Smc hinge domain"/>
    <property type="match status" value="1"/>
</dbReference>
<dbReference type="Proteomes" id="UP000315534">
    <property type="component" value="Unassembled WGS sequence"/>
</dbReference>
<evidence type="ECO:0000313" key="9">
    <source>
        <dbReference type="Proteomes" id="UP000315534"/>
    </source>
</evidence>
<dbReference type="GO" id="GO:0006260">
    <property type="term" value="P:DNA replication"/>
    <property type="evidence" value="ECO:0007669"/>
    <property type="project" value="UniProtKB-UniRule"/>
</dbReference>
<feature type="coiled-coil region" evidence="6">
    <location>
        <begin position="680"/>
        <end position="945"/>
    </location>
</feature>
<evidence type="ECO:0000256" key="6">
    <source>
        <dbReference type="HAMAP-Rule" id="MF_01894"/>
    </source>
</evidence>
<dbReference type="AlphaFoldDB" id="A0A523XP50"/>
<dbReference type="GO" id="GO:0030261">
    <property type="term" value="P:chromosome condensation"/>
    <property type="evidence" value="ECO:0007669"/>
    <property type="project" value="InterPro"/>
</dbReference>
<dbReference type="InterPro" id="IPR003395">
    <property type="entry name" value="RecF/RecN/SMC_N"/>
</dbReference>
<dbReference type="InterPro" id="IPR036277">
    <property type="entry name" value="SMC_hinge_sf"/>
</dbReference>
<evidence type="ECO:0000256" key="1">
    <source>
        <dbReference type="ARBA" id="ARBA00022490"/>
    </source>
</evidence>
<dbReference type="PIRSF" id="PIRSF005719">
    <property type="entry name" value="SMC"/>
    <property type="match status" value="1"/>
</dbReference>
<reference evidence="8 9" key="1">
    <citation type="submission" date="2019-03" db="EMBL/GenBank/DDBJ databases">
        <title>Metabolic potential of uncultured bacteria and archaea associated with petroleum seepage in deep-sea sediments.</title>
        <authorList>
            <person name="Dong X."/>
            <person name="Hubert C."/>
        </authorList>
    </citation>
    <scope>NUCLEOTIDE SEQUENCE [LARGE SCALE GENOMIC DNA]</scope>
    <source>
        <strain evidence="8">E29_bin36</strain>
    </source>
</reference>
<dbReference type="PANTHER" id="PTHR43977">
    <property type="entry name" value="STRUCTURAL MAINTENANCE OF CHROMOSOMES PROTEIN 3"/>
    <property type="match status" value="1"/>
</dbReference>
<name>A0A523XP50_UNCT6</name>
<feature type="domain" description="SMC hinge" evidence="7">
    <location>
        <begin position="525"/>
        <end position="639"/>
    </location>
</feature>
<dbReference type="GO" id="GO:0003677">
    <property type="term" value="F:DNA binding"/>
    <property type="evidence" value="ECO:0007669"/>
    <property type="project" value="UniProtKB-UniRule"/>
</dbReference>
<evidence type="ECO:0000256" key="3">
    <source>
        <dbReference type="ARBA" id="ARBA00022840"/>
    </source>
</evidence>
<dbReference type="EMBL" id="SOIP01000278">
    <property type="protein sequence ID" value="TET81007.1"/>
    <property type="molecule type" value="Genomic_DNA"/>
</dbReference>
<dbReference type="HAMAP" id="MF_01894">
    <property type="entry name" value="Smc_prok"/>
    <property type="match status" value="1"/>
</dbReference>
<dbReference type="InterPro" id="IPR010935">
    <property type="entry name" value="SMC_hinge"/>
</dbReference>
<feature type="coiled-coil region" evidence="6">
    <location>
        <begin position="991"/>
        <end position="1025"/>
    </location>
</feature>
<dbReference type="Gene3D" id="1.20.1060.20">
    <property type="match status" value="1"/>
</dbReference>
<comment type="function">
    <text evidence="6">Required for chromosome condensation and partitioning.</text>
</comment>
<comment type="caution">
    <text evidence="8">The sequence shown here is derived from an EMBL/GenBank/DDBJ whole genome shotgun (WGS) entry which is preliminary data.</text>
</comment>
<accession>A0A523XP50</accession>
<keyword evidence="3 6" id="KW-0067">ATP-binding</keyword>
<dbReference type="GO" id="GO:0005694">
    <property type="term" value="C:chromosome"/>
    <property type="evidence" value="ECO:0007669"/>
    <property type="project" value="InterPro"/>
</dbReference>
<evidence type="ECO:0000259" key="7">
    <source>
        <dbReference type="SMART" id="SM00968"/>
    </source>
</evidence>
<dbReference type="Gene3D" id="3.30.70.1620">
    <property type="match status" value="1"/>
</dbReference>
<gene>
    <name evidence="6 8" type="primary">smc</name>
    <name evidence="8" type="ORF">E3J38_04630</name>
</gene>
<dbReference type="Gene3D" id="3.40.50.300">
    <property type="entry name" value="P-loop containing nucleotide triphosphate hydrolases"/>
    <property type="match status" value="2"/>
</dbReference>
<dbReference type="InterPro" id="IPR024704">
    <property type="entry name" value="SMC"/>
</dbReference>
<dbReference type="GO" id="GO:0016887">
    <property type="term" value="F:ATP hydrolysis activity"/>
    <property type="evidence" value="ECO:0007669"/>
    <property type="project" value="InterPro"/>
</dbReference>
<comment type="subunit">
    <text evidence="6">Homodimer.</text>
</comment>
<proteinExistence type="inferred from homology"/>
<dbReference type="GO" id="GO:0007062">
    <property type="term" value="P:sister chromatid cohesion"/>
    <property type="evidence" value="ECO:0007669"/>
    <property type="project" value="InterPro"/>
</dbReference>
<dbReference type="SUPFAM" id="SSF52540">
    <property type="entry name" value="P-loop containing nucleoside triphosphate hydrolases"/>
    <property type="match status" value="1"/>
</dbReference>
<keyword evidence="4 6" id="KW-0175">Coiled coil</keyword>
<evidence type="ECO:0000256" key="5">
    <source>
        <dbReference type="ARBA" id="ARBA00023125"/>
    </source>
</evidence>
<keyword evidence="1 6" id="KW-0963">Cytoplasm</keyword>
<dbReference type="GO" id="GO:0005524">
    <property type="term" value="F:ATP binding"/>
    <property type="evidence" value="ECO:0007669"/>
    <property type="project" value="UniProtKB-UniRule"/>
</dbReference>
<dbReference type="SMART" id="SM00968">
    <property type="entry name" value="SMC_hinge"/>
    <property type="match status" value="1"/>
</dbReference>
<evidence type="ECO:0000256" key="4">
    <source>
        <dbReference type="ARBA" id="ARBA00023054"/>
    </source>
</evidence>
<dbReference type="Pfam" id="PF06470">
    <property type="entry name" value="SMC_hinge"/>
    <property type="match status" value="1"/>
</dbReference>
<dbReference type="GO" id="GO:0007059">
    <property type="term" value="P:chromosome segregation"/>
    <property type="evidence" value="ECO:0007669"/>
    <property type="project" value="UniProtKB-UniRule"/>
</dbReference>
<dbReference type="Pfam" id="PF02463">
    <property type="entry name" value="SMC_N"/>
    <property type="match status" value="1"/>
</dbReference>
<dbReference type="NCBIfam" id="TIGR02168">
    <property type="entry name" value="SMC_prok_B"/>
    <property type="match status" value="1"/>
</dbReference>
<dbReference type="InterPro" id="IPR011890">
    <property type="entry name" value="SMC_prok"/>
</dbReference>
<comment type="domain">
    <text evidence="6">Contains large globular domains required for ATP hydrolysis at each terminus and a third globular domain forming a flexible hinge near the middle of the molecule. These domains are separated by coiled-coil structures.</text>
</comment>
<dbReference type="InterPro" id="IPR027417">
    <property type="entry name" value="P-loop_NTPase"/>
</dbReference>
<evidence type="ECO:0000313" key="8">
    <source>
        <dbReference type="EMBL" id="TET81007.1"/>
    </source>
</evidence>
<protein>
    <recommendedName>
        <fullName evidence="6">Chromosome partition protein Smc</fullName>
    </recommendedName>
</protein>
<keyword evidence="5 6" id="KW-0238">DNA-binding</keyword>
<feature type="coiled-coil region" evidence="6">
    <location>
        <begin position="239"/>
        <end position="371"/>
    </location>
</feature>